<reference evidence="3" key="1">
    <citation type="journal article" date="2014" name="Science">
        <title>Nonhuman genetics. Genomic basis for the convergent evolution of electric organs.</title>
        <authorList>
            <person name="Gallant J.R."/>
            <person name="Traeger L.L."/>
            <person name="Volkening J.D."/>
            <person name="Moffett H."/>
            <person name="Chen P.H."/>
            <person name="Novina C.D."/>
            <person name="Phillips G.N.Jr."/>
            <person name="Anand R."/>
            <person name="Wells G.B."/>
            <person name="Pinch M."/>
            <person name="Guth R."/>
            <person name="Unguez G.A."/>
            <person name="Albert J.S."/>
            <person name="Zakon H.H."/>
            <person name="Samanta M.P."/>
            <person name="Sussman M.R."/>
        </authorList>
    </citation>
    <scope>NUCLEOTIDE SEQUENCE [LARGE SCALE GENOMIC DNA]</scope>
</reference>
<feature type="coiled-coil region" evidence="1">
    <location>
        <begin position="38"/>
        <end position="65"/>
    </location>
</feature>
<dbReference type="GeneTree" id="ENSGT00940000177365"/>
<reference evidence="2" key="5">
    <citation type="submission" date="2025-09" db="UniProtKB">
        <authorList>
            <consortium name="Ensembl"/>
        </authorList>
    </citation>
    <scope>IDENTIFICATION</scope>
</reference>
<keyword evidence="3" id="KW-1185">Reference proteome</keyword>
<accession>A0A4W4HKR7</accession>
<sequence length="83" mass="9577">GSTGRRSHPSHTGFQARFGKLTAIAFGDLNPFPMKVLRNRRALHLQRLQAELRELERLQEEYTSENEPHKYLDLIASEDDEDA</sequence>
<reference evidence="2" key="4">
    <citation type="submission" date="2025-08" db="UniProtKB">
        <authorList>
            <consortium name="Ensembl"/>
        </authorList>
    </citation>
    <scope>IDENTIFICATION</scope>
</reference>
<dbReference type="Proteomes" id="UP000314983">
    <property type="component" value="Chromosome 2"/>
</dbReference>
<evidence type="ECO:0000256" key="1">
    <source>
        <dbReference type="SAM" id="Coils"/>
    </source>
</evidence>
<evidence type="ECO:0000313" key="2">
    <source>
        <dbReference type="Ensembl" id="ENSEEEP00000049152.2"/>
    </source>
</evidence>
<protein>
    <submittedName>
        <fullName evidence="2">Uncharacterized protein</fullName>
    </submittedName>
</protein>
<evidence type="ECO:0000313" key="3">
    <source>
        <dbReference type="Proteomes" id="UP000314983"/>
    </source>
</evidence>
<organism evidence="2 3">
    <name type="scientific">Electrophorus electricus</name>
    <name type="common">Electric eel</name>
    <name type="synonym">Gymnotus electricus</name>
    <dbReference type="NCBI Taxonomy" id="8005"/>
    <lineage>
        <taxon>Eukaryota</taxon>
        <taxon>Metazoa</taxon>
        <taxon>Chordata</taxon>
        <taxon>Craniata</taxon>
        <taxon>Vertebrata</taxon>
        <taxon>Euteleostomi</taxon>
        <taxon>Actinopterygii</taxon>
        <taxon>Neopterygii</taxon>
        <taxon>Teleostei</taxon>
        <taxon>Ostariophysi</taxon>
        <taxon>Gymnotiformes</taxon>
        <taxon>Gymnotoidei</taxon>
        <taxon>Gymnotidae</taxon>
        <taxon>Electrophorus</taxon>
    </lineage>
</organism>
<dbReference type="OMA" id="LCQIRNR"/>
<keyword evidence="1" id="KW-0175">Coiled coil</keyword>
<dbReference type="STRING" id="8005.ENSEEEP00000049152"/>
<reference evidence="2" key="3">
    <citation type="submission" date="2020-05" db="EMBL/GenBank/DDBJ databases">
        <title>Electrophorus electricus (electric eel) genome, fEleEle1, primary haplotype.</title>
        <authorList>
            <person name="Myers G."/>
            <person name="Meyer A."/>
            <person name="Fedrigo O."/>
            <person name="Formenti G."/>
            <person name="Rhie A."/>
            <person name="Tracey A."/>
            <person name="Sims Y."/>
            <person name="Jarvis E.D."/>
        </authorList>
    </citation>
    <scope>NUCLEOTIDE SEQUENCE [LARGE SCALE GENOMIC DNA]</scope>
</reference>
<proteinExistence type="predicted"/>
<reference evidence="3" key="2">
    <citation type="journal article" date="2017" name="Sci. Adv.">
        <title>A tail of two voltages: Proteomic comparison of the three electric organs of the electric eel.</title>
        <authorList>
            <person name="Traeger L.L."/>
            <person name="Sabat G."/>
            <person name="Barrett-Wilt G.A."/>
            <person name="Wells G.B."/>
            <person name="Sussman M.R."/>
        </authorList>
    </citation>
    <scope>NUCLEOTIDE SEQUENCE [LARGE SCALE GENOMIC DNA]</scope>
</reference>
<dbReference type="AlphaFoldDB" id="A0A4W4HKR7"/>
<name>A0A4W4HKR7_ELEEL</name>
<dbReference type="Ensembl" id="ENSEEET00000049689.2">
    <property type="protein sequence ID" value="ENSEEEP00000049152.2"/>
    <property type="gene ID" value="ENSEEEG00000023093.2"/>
</dbReference>